<reference evidence="1" key="1">
    <citation type="journal article" date="2014" name="Front. Microbiol.">
        <title>High frequency of phylogenetically diverse reductive dehalogenase-homologous genes in deep subseafloor sedimentary metagenomes.</title>
        <authorList>
            <person name="Kawai M."/>
            <person name="Futagami T."/>
            <person name="Toyoda A."/>
            <person name="Takaki Y."/>
            <person name="Nishi S."/>
            <person name="Hori S."/>
            <person name="Arai W."/>
            <person name="Tsubouchi T."/>
            <person name="Morono Y."/>
            <person name="Uchiyama I."/>
            <person name="Ito T."/>
            <person name="Fujiyama A."/>
            <person name="Inagaki F."/>
            <person name="Takami H."/>
        </authorList>
    </citation>
    <scope>NUCLEOTIDE SEQUENCE</scope>
    <source>
        <strain evidence="1">Expedition CK06-06</strain>
    </source>
</reference>
<evidence type="ECO:0000313" key="1">
    <source>
        <dbReference type="EMBL" id="GAH87353.1"/>
    </source>
</evidence>
<protein>
    <submittedName>
        <fullName evidence="1">Uncharacterized protein</fullName>
    </submittedName>
</protein>
<sequence>MSLQEELDRLYKRIGDIKREMASRGGPIYGPPEIVETIIEDAARMFERVGMGPVRTMRYKRAITEVSRYGPLGFLQRDAERIRAAITRGLPFAPMPTGRQQTLIARANKLAQDIIHMPLEDARRARESLKRIAREVGVELQY</sequence>
<organism evidence="1">
    <name type="scientific">marine sediment metagenome</name>
    <dbReference type="NCBI Taxonomy" id="412755"/>
    <lineage>
        <taxon>unclassified sequences</taxon>
        <taxon>metagenomes</taxon>
        <taxon>ecological metagenomes</taxon>
    </lineage>
</organism>
<proteinExistence type="predicted"/>
<name>X1KZH0_9ZZZZ</name>
<dbReference type="AlphaFoldDB" id="X1KZH0"/>
<dbReference type="EMBL" id="BARU01036053">
    <property type="protein sequence ID" value="GAH87353.1"/>
    <property type="molecule type" value="Genomic_DNA"/>
</dbReference>
<gene>
    <name evidence="1" type="ORF">S03H2_56375</name>
</gene>
<comment type="caution">
    <text evidence="1">The sequence shown here is derived from an EMBL/GenBank/DDBJ whole genome shotgun (WGS) entry which is preliminary data.</text>
</comment>
<accession>X1KZH0</accession>